<gene>
    <name evidence="3" type="ORF">SAMN04487955_10726</name>
</gene>
<keyword evidence="2" id="KW-0479">Metal-binding</keyword>
<evidence type="ECO:0000313" key="4">
    <source>
        <dbReference type="Proteomes" id="UP000198693"/>
    </source>
</evidence>
<proteinExistence type="inferred from homology"/>
<dbReference type="PANTHER" id="PTHR42796">
    <property type="entry name" value="FUMARYLACETOACETATE HYDROLASE DOMAIN-CONTAINING PROTEIN 2A-RELATED"/>
    <property type="match status" value="1"/>
</dbReference>
<dbReference type="EMBL" id="FPBP01000007">
    <property type="protein sequence ID" value="SFU72273.1"/>
    <property type="molecule type" value="Genomic_DNA"/>
</dbReference>
<comment type="similarity">
    <text evidence="1">Belongs to the FAH family.</text>
</comment>
<evidence type="ECO:0000256" key="1">
    <source>
        <dbReference type="ARBA" id="ARBA00010211"/>
    </source>
</evidence>
<evidence type="ECO:0000313" key="3">
    <source>
        <dbReference type="EMBL" id="SFU72273.1"/>
    </source>
</evidence>
<accession>A0A1I7IH55</accession>
<dbReference type="GO" id="GO:0016787">
    <property type="term" value="F:hydrolase activity"/>
    <property type="evidence" value="ECO:0007669"/>
    <property type="project" value="UniProtKB-KW"/>
</dbReference>
<organism evidence="3 4">
    <name type="scientific">Halomonas korlensis</name>
    <dbReference type="NCBI Taxonomy" id="463301"/>
    <lineage>
        <taxon>Bacteria</taxon>
        <taxon>Pseudomonadati</taxon>
        <taxon>Pseudomonadota</taxon>
        <taxon>Gammaproteobacteria</taxon>
        <taxon>Oceanospirillales</taxon>
        <taxon>Halomonadaceae</taxon>
        <taxon>Halomonas</taxon>
    </lineage>
</organism>
<dbReference type="OrthoDB" id="9779415at2"/>
<dbReference type="InterPro" id="IPR036663">
    <property type="entry name" value="Fumarylacetoacetase_C_sf"/>
</dbReference>
<dbReference type="GO" id="GO:0046872">
    <property type="term" value="F:metal ion binding"/>
    <property type="evidence" value="ECO:0007669"/>
    <property type="project" value="UniProtKB-KW"/>
</dbReference>
<reference evidence="4" key="1">
    <citation type="submission" date="2016-10" db="EMBL/GenBank/DDBJ databases">
        <authorList>
            <person name="Varghese N."/>
            <person name="Submissions S."/>
        </authorList>
    </citation>
    <scope>NUCLEOTIDE SEQUENCE [LARGE SCALE GENOMIC DNA]</scope>
    <source>
        <strain evidence="4">CGMCC 1.6981</strain>
    </source>
</reference>
<sequence>MSPLSPADFLPTDLSTALLVGRAWRDTPHAGPALVTVRDGEVIDITHAGLTMADLLERDDLLEVVRHAEGDSLGSVEALFTNSLEATPRPPYLLAPCDVQAIKACGVTFAVSLMERVIEEQAVGDPARAAELRNELQTLIGKDLSRIVPGSEEAMALKEALLSRGAWSQYMEVGIGPDAEVFTKAQPLSSVGFGSPVGLHPSSQWNNPEPEIVLAVDAQGRVKGASLGNDVNLRDVEGRSALLLGKAKDNNASCAIGPFIRLFDTHFDIDTVRQARVSLRIEGEDDGFLLEGESDMREISRDPLDLVRQTIGDHHQYPDGFMLFLGTMFSPIEDRDGQGQGFTHHPRDRVTIATPALGALVNAVGRSDQLPPWTFGIRQLMRHLAQR</sequence>
<keyword evidence="3" id="KW-0378">Hydrolase</keyword>
<name>A0A1I7IH55_9GAMM</name>
<dbReference type="STRING" id="463301.SAMN04487955_10726"/>
<dbReference type="Gene3D" id="3.90.850.10">
    <property type="entry name" value="Fumarylacetoacetase-like, C-terminal domain"/>
    <property type="match status" value="1"/>
</dbReference>
<protein>
    <submittedName>
        <fullName evidence="3">Fumarylacetoacetate (FAA) hydrolase family protein</fullName>
    </submittedName>
</protein>
<dbReference type="Proteomes" id="UP000198693">
    <property type="component" value="Unassembled WGS sequence"/>
</dbReference>
<dbReference type="AlphaFoldDB" id="A0A1I7IH55"/>
<dbReference type="InterPro" id="IPR051121">
    <property type="entry name" value="FAH"/>
</dbReference>
<keyword evidence="4" id="KW-1185">Reference proteome</keyword>
<dbReference type="SUPFAM" id="SSF56529">
    <property type="entry name" value="FAH"/>
    <property type="match status" value="1"/>
</dbReference>
<dbReference type="RefSeq" id="WP_089795685.1">
    <property type="nucleotide sequence ID" value="NZ_FPBP01000007.1"/>
</dbReference>
<dbReference type="PANTHER" id="PTHR42796:SF7">
    <property type="entry name" value="2-DEHYDRO-3-DEOXY-D-ARABINONATE DEHYDRATASE"/>
    <property type="match status" value="1"/>
</dbReference>
<evidence type="ECO:0000256" key="2">
    <source>
        <dbReference type="ARBA" id="ARBA00022723"/>
    </source>
</evidence>